<accession>A0A232FFE3</accession>
<organism evidence="3 4">
    <name type="scientific">Trichomalopsis sarcophagae</name>
    <dbReference type="NCBI Taxonomy" id="543379"/>
    <lineage>
        <taxon>Eukaryota</taxon>
        <taxon>Metazoa</taxon>
        <taxon>Ecdysozoa</taxon>
        <taxon>Arthropoda</taxon>
        <taxon>Hexapoda</taxon>
        <taxon>Insecta</taxon>
        <taxon>Pterygota</taxon>
        <taxon>Neoptera</taxon>
        <taxon>Endopterygota</taxon>
        <taxon>Hymenoptera</taxon>
        <taxon>Apocrita</taxon>
        <taxon>Proctotrupomorpha</taxon>
        <taxon>Chalcidoidea</taxon>
        <taxon>Pteromalidae</taxon>
        <taxon>Pteromalinae</taxon>
        <taxon>Trichomalopsis</taxon>
    </lineage>
</organism>
<gene>
    <name evidence="3" type="ORF">TSAR_007476</name>
</gene>
<comment type="similarity">
    <text evidence="1">Belongs to the Speedy/Ringo family.</text>
</comment>
<name>A0A232FFE3_9HYME</name>
<proteinExistence type="inferred from homology"/>
<dbReference type="PANTHER" id="PTHR31545:SF5">
    <property type="entry name" value="SPEEDY PROTEIN A"/>
    <property type="match status" value="1"/>
</dbReference>
<keyword evidence="4" id="KW-1185">Reference proteome</keyword>
<protein>
    <submittedName>
        <fullName evidence="3">Uncharacterized protein</fullName>
    </submittedName>
</protein>
<comment type="caution">
    <text evidence="3">The sequence shown here is derived from an EMBL/GenBank/DDBJ whole genome shotgun (WGS) entry which is preliminary data.</text>
</comment>
<reference evidence="3 4" key="1">
    <citation type="journal article" date="2017" name="Curr. Biol.">
        <title>The Evolution of Venom by Co-option of Single-Copy Genes.</title>
        <authorList>
            <person name="Martinson E.O."/>
            <person name="Mrinalini"/>
            <person name="Kelkar Y.D."/>
            <person name="Chang C.H."/>
            <person name="Werren J.H."/>
        </authorList>
    </citation>
    <scope>NUCLEOTIDE SEQUENCE [LARGE SCALE GENOMIC DNA]</scope>
    <source>
        <strain evidence="3 4">Alberta</strain>
        <tissue evidence="3">Whole body</tissue>
    </source>
</reference>
<dbReference type="OrthoDB" id="9442170at2759"/>
<dbReference type="STRING" id="543379.A0A232FFE3"/>
<dbReference type="AlphaFoldDB" id="A0A232FFE3"/>
<dbReference type="InterPro" id="IPR020984">
    <property type="entry name" value="Speedy"/>
</dbReference>
<dbReference type="EMBL" id="NNAY01000320">
    <property type="protein sequence ID" value="OXU29240.1"/>
    <property type="molecule type" value="Genomic_DNA"/>
</dbReference>
<keyword evidence="2" id="KW-0131">Cell cycle</keyword>
<dbReference type="PANTHER" id="PTHR31545">
    <property type="entry name" value="SEEDY PROTEIN A/C FAMILY MEMBER"/>
    <property type="match status" value="1"/>
</dbReference>
<evidence type="ECO:0000313" key="4">
    <source>
        <dbReference type="Proteomes" id="UP000215335"/>
    </source>
</evidence>
<dbReference type="Proteomes" id="UP000215335">
    <property type="component" value="Unassembled WGS sequence"/>
</dbReference>
<evidence type="ECO:0000313" key="3">
    <source>
        <dbReference type="EMBL" id="OXU29240.1"/>
    </source>
</evidence>
<evidence type="ECO:0000256" key="1">
    <source>
        <dbReference type="ARBA" id="ARBA00010932"/>
    </source>
</evidence>
<dbReference type="GO" id="GO:0019901">
    <property type="term" value="F:protein kinase binding"/>
    <property type="evidence" value="ECO:0007669"/>
    <property type="project" value="InterPro"/>
</dbReference>
<evidence type="ECO:0000256" key="2">
    <source>
        <dbReference type="ARBA" id="ARBA00023306"/>
    </source>
</evidence>
<dbReference type="Pfam" id="PF11357">
    <property type="entry name" value="Spy1"/>
    <property type="match status" value="1"/>
</dbReference>
<dbReference type="InterPro" id="IPR052316">
    <property type="entry name" value="Speedy-Ringo_regulator"/>
</dbReference>
<sequence>MDLLHKKDFMASPYRSEREKLISIKRWNVRRFFKLLGLKRSNARKNYIEKQLNLNYLQHADSLADFLESDKCYRLADNYLIAMVFTYFLRASLEPDEYTQQNFFAALFLAYNMEEDEGEFLLAELEDWLDCTVADLKQVRYELFQRVEYRGAVSRACCDIVMRSANPEHKAWQRRRHIYHSGIVSKKTWYNAGKKTVCPVCNGYDSEEEDYYN</sequence>